<accession>A0AA38HJE6</accession>
<proteinExistence type="predicted"/>
<dbReference type="EMBL" id="JALNTZ010000567">
    <property type="protein sequence ID" value="KAJ3632149.1"/>
    <property type="molecule type" value="Genomic_DNA"/>
</dbReference>
<dbReference type="Proteomes" id="UP001168821">
    <property type="component" value="Unassembled WGS sequence"/>
</dbReference>
<keyword evidence="2" id="KW-1185">Reference proteome</keyword>
<evidence type="ECO:0000313" key="1">
    <source>
        <dbReference type="EMBL" id="KAJ3632149.1"/>
    </source>
</evidence>
<gene>
    <name evidence="1" type="ORF">Zmor_019138</name>
</gene>
<sequence>MQNSEIYVKNPLNSSFITSTGSTNYTRKVKDLEFVGGKGVRTNIISTTSLITLNYCLRSDLDFLYVKKNELLINVKCGTCLWTTNQSTFRLWSPAAPALDIARIPSDTLSVTLPALEYIITFNKPETQGEGQDSAESDMYMYAYETRQLQQSISLIEGNTTFNFLYRAPTQISYYAEGFCSEILWIFILVN</sequence>
<dbReference type="AlphaFoldDB" id="A0AA38HJE6"/>
<reference evidence="1" key="1">
    <citation type="journal article" date="2023" name="G3 (Bethesda)">
        <title>Whole genome assemblies of Zophobas morio and Tenebrio molitor.</title>
        <authorList>
            <person name="Kaur S."/>
            <person name="Stinson S.A."/>
            <person name="diCenzo G.C."/>
        </authorList>
    </citation>
    <scope>NUCLEOTIDE SEQUENCE</scope>
    <source>
        <strain evidence="1">QUZm001</strain>
    </source>
</reference>
<comment type="caution">
    <text evidence="1">The sequence shown here is derived from an EMBL/GenBank/DDBJ whole genome shotgun (WGS) entry which is preliminary data.</text>
</comment>
<evidence type="ECO:0000313" key="2">
    <source>
        <dbReference type="Proteomes" id="UP001168821"/>
    </source>
</evidence>
<organism evidence="1 2">
    <name type="scientific">Zophobas morio</name>
    <dbReference type="NCBI Taxonomy" id="2755281"/>
    <lineage>
        <taxon>Eukaryota</taxon>
        <taxon>Metazoa</taxon>
        <taxon>Ecdysozoa</taxon>
        <taxon>Arthropoda</taxon>
        <taxon>Hexapoda</taxon>
        <taxon>Insecta</taxon>
        <taxon>Pterygota</taxon>
        <taxon>Neoptera</taxon>
        <taxon>Endopterygota</taxon>
        <taxon>Coleoptera</taxon>
        <taxon>Polyphaga</taxon>
        <taxon>Cucujiformia</taxon>
        <taxon>Tenebrionidae</taxon>
        <taxon>Zophobas</taxon>
    </lineage>
</organism>
<name>A0AA38HJE6_9CUCU</name>
<protein>
    <submittedName>
        <fullName evidence="1">Uncharacterized protein</fullName>
    </submittedName>
</protein>